<dbReference type="OrthoDB" id="3543468at2"/>
<dbReference type="PANTHER" id="PTHR22594:SF34">
    <property type="entry name" value="ASPARAGINE--TRNA LIGASE, MITOCHONDRIAL-RELATED"/>
    <property type="match status" value="1"/>
</dbReference>
<evidence type="ECO:0000256" key="4">
    <source>
        <dbReference type="ARBA" id="ARBA00022917"/>
    </source>
</evidence>
<dbReference type="EMBL" id="AE015450">
    <property type="protein sequence ID" value="AAP56610.2"/>
    <property type="molecule type" value="Genomic_DNA"/>
</dbReference>
<evidence type="ECO:0000256" key="3">
    <source>
        <dbReference type="ARBA" id="ARBA00022840"/>
    </source>
</evidence>
<dbReference type="SUPFAM" id="SSF55681">
    <property type="entry name" value="Class II aaRS and biotin synthetases"/>
    <property type="match status" value="1"/>
</dbReference>
<evidence type="ECO:0000256" key="1">
    <source>
        <dbReference type="ARBA" id="ARBA00022598"/>
    </source>
</evidence>
<dbReference type="InterPro" id="IPR006195">
    <property type="entry name" value="aa-tRNA-synth_II"/>
</dbReference>
<dbReference type="InterPro" id="IPR004364">
    <property type="entry name" value="Aa-tRNA-synt_II"/>
</dbReference>
<dbReference type="Proteomes" id="UP000001418">
    <property type="component" value="Chromosome"/>
</dbReference>
<evidence type="ECO:0000259" key="6">
    <source>
        <dbReference type="PROSITE" id="PS50862"/>
    </source>
</evidence>
<dbReference type="GO" id="GO:0004812">
    <property type="term" value="F:aminoacyl-tRNA ligase activity"/>
    <property type="evidence" value="ECO:0007669"/>
    <property type="project" value="UniProtKB-KW"/>
</dbReference>
<dbReference type="GO" id="GO:0006421">
    <property type="term" value="P:asparaginyl-tRNA aminoacylation"/>
    <property type="evidence" value="ECO:0007669"/>
    <property type="project" value="TreeGrafter"/>
</dbReference>
<evidence type="ECO:0000313" key="7">
    <source>
        <dbReference type="EMBL" id="AAP56610.2"/>
    </source>
</evidence>
<protein>
    <submittedName>
        <fullName evidence="7">Asparaginyl-tRNA synthetase</fullName>
    </submittedName>
</protein>
<evidence type="ECO:0000313" key="8">
    <source>
        <dbReference type="Proteomes" id="UP000001418"/>
    </source>
</evidence>
<name>Q7NBK8_MYCGA</name>
<evidence type="ECO:0000256" key="5">
    <source>
        <dbReference type="ARBA" id="ARBA00023146"/>
    </source>
</evidence>
<gene>
    <name evidence="7" type="primary">asnS_2</name>
    <name evidence="7" type="ORF">MGA_1100</name>
</gene>
<evidence type="ECO:0000256" key="2">
    <source>
        <dbReference type="ARBA" id="ARBA00022741"/>
    </source>
</evidence>
<dbReference type="GO" id="GO:0005524">
    <property type="term" value="F:ATP binding"/>
    <property type="evidence" value="ECO:0007669"/>
    <property type="project" value="UniProtKB-KW"/>
</dbReference>
<dbReference type="AlphaFoldDB" id="Q7NBK8"/>
<dbReference type="RefSeq" id="WP_011113501.1">
    <property type="nucleotide sequence ID" value="NC_004829.2"/>
</dbReference>
<dbReference type="Pfam" id="PF00152">
    <property type="entry name" value="tRNA-synt_2"/>
    <property type="match status" value="1"/>
</dbReference>
<keyword evidence="4" id="KW-0648">Protein biosynthesis</keyword>
<dbReference type="NCBIfam" id="NF005055">
    <property type="entry name" value="PRK06462.1-5"/>
    <property type="match status" value="1"/>
</dbReference>
<dbReference type="InterPro" id="IPR045864">
    <property type="entry name" value="aa-tRNA-synth_II/BPL/LPL"/>
</dbReference>
<proteinExistence type="predicted"/>
<keyword evidence="2" id="KW-0547">Nucleotide-binding</keyword>
<feature type="domain" description="Aminoacyl-transfer RNA synthetases class-II family profile" evidence="6">
    <location>
        <begin position="116"/>
        <end position="337"/>
    </location>
</feature>
<organism evidence="7 8">
    <name type="scientific">Mycoplasmoides gallisepticum (strain R(low / passage 15 / clone 2))</name>
    <name type="common">Mycoplasma gallisepticum</name>
    <dbReference type="NCBI Taxonomy" id="710127"/>
    <lineage>
        <taxon>Bacteria</taxon>
        <taxon>Bacillati</taxon>
        <taxon>Mycoplasmatota</taxon>
        <taxon>Mycoplasmoidales</taxon>
        <taxon>Mycoplasmoidaceae</taxon>
        <taxon>Mycoplasmoides</taxon>
    </lineage>
</organism>
<dbReference type="HOGENOM" id="CLU_004553_2_6_14"/>
<keyword evidence="3" id="KW-0067">ATP-binding</keyword>
<accession>Q7NBK8</accession>
<keyword evidence="5" id="KW-0030">Aminoacyl-tRNA synthetase</keyword>
<dbReference type="PANTHER" id="PTHR22594">
    <property type="entry name" value="ASPARTYL/LYSYL-TRNA SYNTHETASE"/>
    <property type="match status" value="1"/>
</dbReference>
<sequence>MFDLKKEVYMYEDFRKNFIKTIKNERYSNLLKLFSVINKLTYIWMENNNVEIVNLPITTQSVTSPMGLGSDSKPYKVISKSNLNYEFYLADSMQFHLELMLRAKDISSVGYITNTFRGEQVDNRHLHQFNHFEIEMLGNLNNCKEKIIDYIKFIVNELIKKHKNLIDFFNTNNSNRLKKWLSNEVIDLKHDHVISLLKLEYPVGIEKIYLNKNDFIESVNSKGEQYLINKFKNNIIWLSNFPWQLVPFYQKIEGDYAINSDLLIGIGETVGSGQRCITYKETYDSILKHKNNPKHYDWYLKMKLESELETSGFGLGLERLVLFIIDEKDIRNVQLLPRETDRELLP</sequence>
<dbReference type="Gene3D" id="3.30.930.10">
    <property type="entry name" value="Bira Bifunctional Protein, Domain 2"/>
    <property type="match status" value="1"/>
</dbReference>
<keyword evidence="1" id="KW-0436">Ligase</keyword>
<keyword evidence="8" id="KW-1185">Reference proteome</keyword>
<reference evidence="7 8" key="1">
    <citation type="journal article" date="2003" name="Microbiology">
        <title>The complete genome sequence of the avian pathogen Mycoplasma gallisepticum strain R(low).</title>
        <authorList>
            <person name="Papazisi L."/>
            <person name="Gorton T.S."/>
            <person name="Kutish G."/>
            <person name="Markham P.F."/>
            <person name="Browning G.F."/>
            <person name="Nguyen D.K."/>
            <person name="Swartzell S."/>
            <person name="Madan A."/>
            <person name="Mahairas G."/>
            <person name="Geary S.J."/>
        </authorList>
    </citation>
    <scope>NUCLEOTIDE SEQUENCE [LARGE SCALE GENOMIC DNA]</scope>
    <source>
        <strain evidence="8">R(low / passage 15 / clone 2)</strain>
    </source>
</reference>
<dbReference type="KEGG" id="mga:MGA_1100"/>
<dbReference type="PROSITE" id="PS50862">
    <property type="entry name" value="AA_TRNA_LIGASE_II"/>
    <property type="match status" value="1"/>
</dbReference>